<name>A0A851GM04_9BACT</name>
<feature type="chain" id="PRO_5032843115" evidence="1">
    <location>
        <begin position="23"/>
        <end position="290"/>
    </location>
</feature>
<reference evidence="2 3" key="1">
    <citation type="submission" date="2020-07" db="EMBL/GenBank/DDBJ databases">
        <title>Roseicoccus Jingziensis gen. nov., sp. nov., isolated from coastal seawater.</title>
        <authorList>
            <person name="Feng X."/>
        </authorList>
    </citation>
    <scope>NUCLEOTIDE SEQUENCE [LARGE SCALE GENOMIC DNA]</scope>
    <source>
        <strain evidence="2 3">N1E253</strain>
    </source>
</reference>
<dbReference type="AlphaFoldDB" id="A0A851GM04"/>
<accession>A0A851GM04</accession>
<dbReference type="Proteomes" id="UP000557872">
    <property type="component" value="Unassembled WGS sequence"/>
</dbReference>
<feature type="signal peptide" evidence="1">
    <location>
        <begin position="1"/>
        <end position="22"/>
    </location>
</feature>
<evidence type="ECO:0000256" key="1">
    <source>
        <dbReference type="SAM" id="SignalP"/>
    </source>
</evidence>
<sequence length="290" mass="31988">MKYIAPATVLTAVLAISPCCYGQSILFKPHQQTPNQTVTIRANSDASGAQITVMNGGKAQKGSSSIKRQRAWERKIIGTGPTAKLQYVVLLDQTYREMNLGSKSDASTQSSGLVGQIIHGLRDDTQRWRLFLKGKSATNQQAIDLVELESYENRRWFQDIPVKIGQTWFIEPEFIRNFIERDMGPALIDAKMTFKSIEMIDGERTAVLPFTIKSQARKEEGTKFRTSSAIANLSGTLYVALGTMLDKKLTMSGTLTTTVRQSGTSSVVKSPVTYIVTKTVTPNTAPNTAR</sequence>
<protein>
    <submittedName>
        <fullName evidence="2">Uncharacterized protein</fullName>
    </submittedName>
</protein>
<keyword evidence="1" id="KW-0732">Signal</keyword>
<dbReference type="RefSeq" id="WP_178932359.1">
    <property type="nucleotide sequence ID" value="NZ_JACBAZ010000003.1"/>
</dbReference>
<keyword evidence="3" id="KW-1185">Reference proteome</keyword>
<evidence type="ECO:0000313" key="2">
    <source>
        <dbReference type="EMBL" id="NWK55820.1"/>
    </source>
</evidence>
<organism evidence="2 3">
    <name type="scientific">Oceaniferula marina</name>
    <dbReference type="NCBI Taxonomy" id="2748318"/>
    <lineage>
        <taxon>Bacteria</taxon>
        <taxon>Pseudomonadati</taxon>
        <taxon>Verrucomicrobiota</taxon>
        <taxon>Verrucomicrobiia</taxon>
        <taxon>Verrucomicrobiales</taxon>
        <taxon>Verrucomicrobiaceae</taxon>
        <taxon>Oceaniferula</taxon>
    </lineage>
</organism>
<dbReference type="EMBL" id="JACBAZ010000003">
    <property type="protein sequence ID" value="NWK55820.1"/>
    <property type="molecule type" value="Genomic_DNA"/>
</dbReference>
<evidence type="ECO:0000313" key="3">
    <source>
        <dbReference type="Proteomes" id="UP000557872"/>
    </source>
</evidence>
<proteinExistence type="predicted"/>
<gene>
    <name evidence="2" type="ORF">HW115_09375</name>
</gene>
<comment type="caution">
    <text evidence="2">The sequence shown here is derived from an EMBL/GenBank/DDBJ whole genome shotgun (WGS) entry which is preliminary data.</text>
</comment>